<accession>A0A2H4PGJ8</accession>
<dbReference type="EMBL" id="MG298964">
    <property type="protein sequence ID" value="ATW61330.1"/>
    <property type="molecule type" value="Genomic_DNA"/>
</dbReference>
<protein>
    <submittedName>
        <fullName evidence="1">Uncharacterized protein</fullName>
    </submittedName>
</protein>
<name>A0A2H4PGJ8_9CAUD</name>
<dbReference type="Proteomes" id="UP000240486">
    <property type="component" value="Segment"/>
</dbReference>
<evidence type="ECO:0000313" key="2">
    <source>
        <dbReference type="Proteomes" id="UP000240486"/>
    </source>
</evidence>
<gene>
    <name evidence="1" type="ORF">SEA_ALSABER_56</name>
</gene>
<proteinExistence type="predicted"/>
<organism evidence="1 2">
    <name type="scientific">Streptomyces phage Alsaber</name>
    <dbReference type="NCBI Taxonomy" id="2053672"/>
    <lineage>
        <taxon>Viruses</taxon>
        <taxon>Duplodnaviria</taxon>
        <taxon>Heunggongvirae</taxon>
        <taxon>Uroviricota</taxon>
        <taxon>Caudoviricetes</taxon>
        <taxon>Arquatrovirinae</taxon>
        <taxon>Camvirus</taxon>
        <taxon>Camvirus alsaber</taxon>
    </lineage>
</organism>
<evidence type="ECO:0000313" key="1">
    <source>
        <dbReference type="EMBL" id="ATW61330.1"/>
    </source>
</evidence>
<sequence>MRWTDLEGKPRESAVSYDRTCRDETVADLKSLGMSDVETFLYDPFTGKEITQ</sequence>
<reference evidence="1 2" key="1">
    <citation type="submission" date="2017-10" db="EMBL/GenBank/DDBJ databases">
        <authorList>
            <person name="Sulaiman A."/>
            <person name="Sivoravong A."/>
            <person name="Swapan B."/>
            <person name="Layton S.R."/>
            <person name="Kim T."/>
            <person name="Hughes L.E."/>
            <person name="Garlena R.A."/>
            <person name="Russell D.A."/>
            <person name="Pope W.H."/>
            <person name="Jacobs-Sera D."/>
            <person name="Hendrix R.W."/>
            <person name="Hatfull G.F."/>
        </authorList>
    </citation>
    <scope>NUCLEOTIDE SEQUENCE [LARGE SCALE GENOMIC DNA]</scope>
</reference>
<keyword evidence="2" id="KW-1185">Reference proteome</keyword>